<dbReference type="Pfam" id="PF13369">
    <property type="entry name" value="Transglut_core2"/>
    <property type="match status" value="1"/>
</dbReference>
<reference evidence="3" key="1">
    <citation type="journal article" date="2017" name="Gigascience">
        <title>The first near-complete assembly of the hexaploid bread wheat genome, Triticum aestivum.</title>
        <authorList>
            <person name="Zimin A.V."/>
            <person name="Puiu D."/>
            <person name="Hall R."/>
            <person name="Kingan S."/>
            <person name="Clavijo B.J."/>
            <person name="Salzberg S.L."/>
        </authorList>
    </citation>
    <scope>NUCLEOTIDE SEQUENCE</scope>
    <source>
        <tissue evidence="3">Leaf</tissue>
    </source>
</reference>
<dbReference type="PaxDb" id="4565-Traes_3B_D4349F4F6.2"/>
<accession>A0A3B6FL18</accession>
<dbReference type="EMBL" id="CM022218">
    <property type="protein sequence ID" value="KAF7029290.1"/>
    <property type="molecule type" value="Genomic_DNA"/>
</dbReference>
<comment type="caution">
    <text evidence="3">The sequence shown here is derived from an EMBL/GenBank/DDBJ whole genome shotgun (WGS) entry which is preliminary data.</text>
</comment>
<evidence type="ECO:0000259" key="1">
    <source>
        <dbReference type="Pfam" id="PF13369"/>
    </source>
</evidence>
<dbReference type="PANTHER" id="PTHR31350">
    <property type="entry name" value="SI:DKEY-261L7.2"/>
    <property type="match status" value="1"/>
</dbReference>
<gene>
    <name evidence="2" type="ORF">CFC21_041077</name>
    <name evidence="3" type="ORF">CFC21_041082</name>
</gene>
<dbReference type="OMA" id="IAMEGGW"/>
<dbReference type="Proteomes" id="UP000815260">
    <property type="component" value="Chromosome 3B"/>
</dbReference>
<dbReference type="EMBL" id="CM022218">
    <property type="protein sequence ID" value="KAF7029281.1"/>
    <property type="molecule type" value="Genomic_DNA"/>
</dbReference>
<name>A0A3B6FL18_WHEAT</name>
<dbReference type="eggNOG" id="ENOG502QTEM">
    <property type="taxonomic scope" value="Eukaryota"/>
</dbReference>
<organism evidence="3">
    <name type="scientific">Triticum aestivum</name>
    <name type="common">Wheat</name>
    <dbReference type="NCBI Taxonomy" id="4565"/>
    <lineage>
        <taxon>Eukaryota</taxon>
        <taxon>Viridiplantae</taxon>
        <taxon>Streptophyta</taxon>
        <taxon>Embryophyta</taxon>
        <taxon>Tracheophyta</taxon>
        <taxon>Spermatophyta</taxon>
        <taxon>Magnoliopsida</taxon>
        <taxon>Liliopsida</taxon>
        <taxon>Poales</taxon>
        <taxon>Poaceae</taxon>
        <taxon>BOP clade</taxon>
        <taxon>Pooideae</taxon>
        <taxon>Triticodae</taxon>
        <taxon>Triticeae</taxon>
        <taxon>Triticinae</taxon>
        <taxon>Triticum</taxon>
    </lineage>
</organism>
<dbReference type="PANTHER" id="PTHR31350:SF29">
    <property type="entry name" value="PROTEIN SIRB1 N-TERMINAL DOMAIN-CONTAINING PROTEIN"/>
    <property type="match status" value="1"/>
</dbReference>
<feature type="domain" description="Protein SirB1 N-terminal" evidence="1">
    <location>
        <begin position="153"/>
        <end position="212"/>
    </location>
</feature>
<proteinExistence type="predicted"/>
<evidence type="ECO:0000313" key="3">
    <source>
        <dbReference type="EMBL" id="KAF7029290.1"/>
    </source>
</evidence>
<reference evidence="3" key="2">
    <citation type="submission" date="2020-03" db="EMBL/GenBank/DDBJ databases">
        <title>The second near-complete assembly of the hexaploid bread wheat (Triticum aestivum) genome.</title>
        <authorList>
            <person name="Zimin A.V."/>
            <person name="Puiu D."/>
            <person name="Shumante A."/>
            <person name="Alonge M."/>
            <person name="Salzberg S.L."/>
        </authorList>
    </citation>
    <scope>NUCLEOTIDE SEQUENCE</scope>
    <source>
        <tissue evidence="3">Leaf</tissue>
    </source>
</reference>
<sequence>MSCAAVCAPTSGLGRHHGFLSSPSTVCRRRGRASYTIRACANSGDADDSGGGLLPRMVLHDSLDAAGVVTDHARAARDGFAVQIGRLTRLNAETSIAISRGADLARAALCIAAEDDSLVSHSSVPLPVDAFIARLDDLSTGFLAAGFLPPSGAPPEVFFDHLDRYLYVHKGFRRTNVASDARAMYLHSTLTCRSGSALMLSLIYSEMLKTLRLYGLLDFDEEIYFPHDLNGRPRGYDKRRSKFCDEPNIMTAKSLLVEILQTLKGMFWPFQSNQSSSLFLNAVAANHHGPGNVGGSQARSHGNISAIEMAAAKSAQHRLMRGVWTNVRFGDMRRALAACERLILLNHNPCELRDYAALLYHCGYYKDCLQYLTSYQNAMVGQPRTNPLEMLEDDAVNTLTARVNLILAEDGWDSHRPAASYWTKNSEPW</sequence>
<evidence type="ECO:0000313" key="2">
    <source>
        <dbReference type="EMBL" id="KAF7029281.1"/>
    </source>
</evidence>
<dbReference type="InterPro" id="IPR032698">
    <property type="entry name" value="SirB1_N"/>
</dbReference>
<protein>
    <recommendedName>
        <fullName evidence="1">Protein SirB1 N-terminal domain-containing protein</fullName>
    </recommendedName>
</protein>